<accession>A0A9W7WZI0</accession>
<evidence type="ECO:0000313" key="3">
    <source>
        <dbReference type="Proteomes" id="UP001059041"/>
    </source>
</evidence>
<keyword evidence="3" id="KW-1185">Reference proteome</keyword>
<organism evidence="2 3">
    <name type="scientific">Triplophysa rosa</name>
    <name type="common">Cave loach</name>
    <dbReference type="NCBI Taxonomy" id="992332"/>
    <lineage>
        <taxon>Eukaryota</taxon>
        <taxon>Metazoa</taxon>
        <taxon>Chordata</taxon>
        <taxon>Craniata</taxon>
        <taxon>Vertebrata</taxon>
        <taxon>Euteleostomi</taxon>
        <taxon>Actinopterygii</taxon>
        <taxon>Neopterygii</taxon>
        <taxon>Teleostei</taxon>
        <taxon>Ostariophysi</taxon>
        <taxon>Cypriniformes</taxon>
        <taxon>Nemacheilidae</taxon>
        <taxon>Triplophysa</taxon>
    </lineage>
</organism>
<gene>
    <name evidence="2" type="ORF">IRJ41_009704</name>
</gene>
<protein>
    <recommendedName>
        <fullName evidence="4">DUF4806 domain-containing protein</fullName>
    </recommendedName>
</protein>
<reference evidence="2" key="1">
    <citation type="submission" date="2021-02" db="EMBL/GenBank/DDBJ databases">
        <title>Comparative genomics reveals that relaxation of natural selection precedes convergent phenotypic evolution of cavefish.</title>
        <authorList>
            <person name="Peng Z."/>
        </authorList>
    </citation>
    <scope>NUCLEOTIDE SEQUENCE</scope>
    <source>
        <tissue evidence="2">Muscle</tissue>
    </source>
</reference>
<feature type="compositionally biased region" description="Polar residues" evidence="1">
    <location>
        <begin position="50"/>
        <end position="99"/>
    </location>
</feature>
<dbReference type="PANTHER" id="PTHR34153">
    <property type="entry name" value="SI:CH211-262H13.3-RELATED-RELATED"/>
    <property type="match status" value="1"/>
</dbReference>
<feature type="region of interest" description="Disordered" evidence="1">
    <location>
        <begin position="1"/>
        <end position="99"/>
    </location>
</feature>
<dbReference type="PANTHER" id="PTHR34153:SF2">
    <property type="entry name" value="SI:CH211-262H13.3-RELATED"/>
    <property type="match status" value="1"/>
</dbReference>
<feature type="compositionally biased region" description="Polar residues" evidence="1">
    <location>
        <begin position="1"/>
        <end position="12"/>
    </location>
</feature>
<evidence type="ECO:0008006" key="4">
    <source>
        <dbReference type="Google" id="ProtNLM"/>
    </source>
</evidence>
<feature type="compositionally biased region" description="Acidic residues" evidence="1">
    <location>
        <begin position="13"/>
        <end position="29"/>
    </location>
</feature>
<evidence type="ECO:0000256" key="1">
    <source>
        <dbReference type="SAM" id="MobiDB-lite"/>
    </source>
</evidence>
<dbReference type="EMBL" id="JAFHDT010000004">
    <property type="protein sequence ID" value="KAI7811044.1"/>
    <property type="molecule type" value="Genomic_DNA"/>
</dbReference>
<dbReference type="Proteomes" id="UP001059041">
    <property type="component" value="Linkage Group LG4"/>
</dbReference>
<comment type="caution">
    <text evidence="2">The sequence shown here is derived from an EMBL/GenBank/DDBJ whole genome shotgun (WGS) entry which is preliminary data.</text>
</comment>
<sequence>MKLFDESQNAFQEDSEPSQAEETDEDEEQPQQKKSKRTTVMLPEAPYFPSLSTTQVQPHQSVSANQQNQGSMINPQSLRNVPSQPHQSVSANQQNQGSVINPQSFQDEVLEEPCKTVEELEELCDKLKDADFRKKIVHFLCLQGGGSLGDGIRRMLKKIGANSLWGRYSYKGRKGKLKFQQLIINDAIIHAVMTNFPKGTEFDIVNAIGEHFKEAPGRAGGGYISKPKK</sequence>
<dbReference type="AlphaFoldDB" id="A0A9W7WZI0"/>
<name>A0A9W7WZI0_TRIRA</name>
<evidence type="ECO:0000313" key="2">
    <source>
        <dbReference type="EMBL" id="KAI7811044.1"/>
    </source>
</evidence>
<proteinExistence type="predicted"/>